<dbReference type="Proteomes" id="UP001217044">
    <property type="component" value="Chromosome"/>
</dbReference>
<evidence type="ECO:0008006" key="3">
    <source>
        <dbReference type="Google" id="ProtNLM"/>
    </source>
</evidence>
<name>A0ABY7UYJ2_9DEIO</name>
<sequence>MYPLVAAGIPASGVVEVPCYAAASFNGRTAVLRPEVRRVPLDFASLSERDVELMVSVRAEEWVLRGLVAVDVDWLVGVLEVVSSGPQPRPLGVEVDDVWFFVAPLHSVPTVVGGRYVAVGLYR</sequence>
<evidence type="ECO:0000313" key="2">
    <source>
        <dbReference type="Proteomes" id="UP001217044"/>
    </source>
</evidence>
<reference evidence="1 2" key="1">
    <citation type="submission" date="2022-12" db="EMBL/GenBank/DDBJ databases">
        <title>Genome Sequence of Deinococcus aquaticus Type Strain PB314.</title>
        <authorList>
            <person name="Albert C."/>
            <person name="Hill J."/>
            <person name="Boren L."/>
            <person name="Scholz-Ng S."/>
            <person name="Fatema N."/>
            <person name="Grosso R."/>
            <person name="Soboslay E."/>
            <person name="Tuohy J."/>
        </authorList>
    </citation>
    <scope>NUCLEOTIDE SEQUENCE [LARGE SCALE GENOMIC DNA]</scope>
    <source>
        <strain evidence="1 2">PB-314</strain>
    </source>
</reference>
<protein>
    <recommendedName>
        <fullName evidence="3">CheW-like domain-containing protein</fullName>
    </recommendedName>
</protein>
<dbReference type="RefSeq" id="WP_273987886.1">
    <property type="nucleotide sequence ID" value="NZ_BAABQT010000003.1"/>
</dbReference>
<evidence type="ECO:0000313" key="1">
    <source>
        <dbReference type="EMBL" id="WDA57962.1"/>
    </source>
</evidence>
<organism evidence="1 2">
    <name type="scientific">Deinococcus aquaticus</name>
    <dbReference type="NCBI Taxonomy" id="328692"/>
    <lineage>
        <taxon>Bacteria</taxon>
        <taxon>Thermotogati</taxon>
        <taxon>Deinococcota</taxon>
        <taxon>Deinococci</taxon>
        <taxon>Deinococcales</taxon>
        <taxon>Deinococcaceae</taxon>
        <taxon>Deinococcus</taxon>
    </lineage>
</organism>
<gene>
    <name evidence="1" type="ORF">M8445_11445</name>
</gene>
<accession>A0ABY7UYJ2</accession>
<keyword evidence="2" id="KW-1185">Reference proteome</keyword>
<proteinExistence type="predicted"/>
<dbReference type="EMBL" id="CP115165">
    <property type="protein sequence ID" value="WDA57962.1"/>
    <property type="molecule type" value="Genomic_DNA"/>
</dbReference>